<protein>
    <submittedName>
        <fullName evidence="3">Ankyrin repeat domain-containing protein</fullName>
    </submittedName>
</protein>
<dbReference type="GO" id="GO:0005085">
    <property type="term" value="F:guanyl-nucleotide exchange factor activity"/>
    <property type="evidence" value="ECO:0007669"/>
    <property type="project" value="TreeGrafter"/>
</dbReference>
<proteinExistence type="predicted"/>
<keyword evidence="4" id="KW-1185">Reference proteome</keyword>
<dbReference type="SUPFAM" id="SSF109993">
    <property type="entry name" value="VPS9 domain"/>
    <property type="match status" value="1"/>
</dbReference>
<feature type="region of interest" description="Disordered" evidence="1">
    <location>
        <begin position="445"/>
        <end position="467"/>
    </location>
</feature>
<dbReference type="GO" id="GO:0005886">
    <property type="term" value="C:plasma membrane"/>
    <property type="evidence" value="ECO:0007669"/>
    <property type="project" value="TreeGrafter"/>
</dbReference>
<dbReference type="PROSITE" id="PS51205">
    <property type="entry name" value="VPS9"/>
    <property type="match status" value="1"/>
</dbReference>
<organism evidence="3 4">
    <name type="scientific">Anaeramoeba ignava</name>
    <name type="common">Anaerobic marine amoeba</name>
    <dbReference type="NCBI Taxonomy" id="1746090"/>
    <lineage>
        <taxon>Eukaryota</taxon>
        <taxon>Metamonada</taxon>
        <taxon>Anaeramoebidae</taxon>
        <taxon>Anaeramoeba</taxon>
    </lineage>
</organism>
<comment type="caution">
    <text evidence="3">The sequence shown here is derived from an EMBL/GenBank/DDBJ whole genome shotgun (WGS) entry which is preliminary data.</text>
</comment>
<feature type="domain" description="VPS9" evidence="2">
    <location>
        <begin position="295"/>
        <end position="426"/>
    </location>
</feature>
<dbReference type="Gene3D" id="1.20.1050.80">
    <property type="entry name" value="VPS9 domain"/>
    <property type="match status" value="1"/>
</dbReference>
<dbReference type="PANTHER" id="PTHR24170">
    <property type="entry name" value="ANKYRIN REPEAT DOMAIN-CONTAINING PROTEIN 27"/>
    <property type="match status" value="1"/>
</dbReference>
<evidence type="ECO:0000313" key="3">
    <source>
        <dbReference type="EMBL" id="KAJ5078059.1"/>
    </source>
</evidence>
<dbReference type="GO" id="GO:0097422">
    <property type="term" value="C:tubular endosome"/>
    <property type="evidence" value="ECO:0007669"/>
    <property type="project" value="TreeGrafter"/>
</dbReference>
<dbReference type="GO" id="GO:0000149">
    <property type="term" value="F:SNARE binding"/>
    <property type="evidence" value="ECO:0007669"/>
    <property type="project" value="TreeGrafter"/>
</dbReference>
<dbReference type="GO" id="GO:0030133">
    <property type="term" value="C:transport vesicle"/>
    <property type="evidence" value="ECO:0007669"/>
    <property type="project" value="TreeGrafter"/>
</dbReference>
<evidence type="ECO:0000256" key="1">
    <source>
        <dbReference type="SAM" id="MobiDB-lite"/>
    </source>
</evidence>
<dbReference type="EMBL" id="JAPDFW010000055">
    <property type="protein sequence ID" value="KAJ5078059.1"/>
    <property type="molecule type" value="Genomic_DNA"/>
</dbReference>
<dbReference type="GO" id="GO:0005770">
    <property type="term" value="C:late endosome"/>
    <property type="evidence" value="ECO:0007669"/>
    <property type="project" value="TreeGrafter"/>
</dbReference>
<gene>
    <name evidence="3" type="ORF">M0811_05316</name>
</gene>
<dbReference type="InterPro" id="IPR003123">
    <property type="entry name" value="VPS9"/>
</dbReference>
<sequence>MEEISKNPFFIDLKKKFSTLYEKASGNQWLVCVPSKSSFTKSQINQEFAEMHVLKPSISFKDVFDTNTNPPKSIQIDGTTIKTREGFSKKRNISIITKEIFFNENFQPFNAVLIETPLVEPVEKEVKEKPQKELRQKPVVEKQRQQTQTNQKKKPKEKIQIVPEPEFNIYNTQEVISLSGEIITVSSIFPPHKTLEEISKFLTKFHENFQVFPKIKEKLKEFKQSYFFVKKYEEDAANRIEKLCEDTFSIFINVNPKFSVLANQKYNKIELLSIMKMYVLGTLNIYKKMRELYSEEDDNCYQQIKKEYQKNLLILISNLQLKFFQNIFQRKTPFEMMLVLDATIQKLTKLAYPGKESKSKLLSTDDLLPLLIYTITLSQPTQLYSRMIYCSSFNLTNISTSKFGFIDASFQTSVLTIHEGNACSKYEIEQRERREVERKEQIRLKQEKKKEEEKKERLSQIKRTNQSPRVIDLNKKQGEVKVGGFLSNLLSRDDFLK</sequence>
<dbReference type="PANTHER" id="PTHR24170:SF1">
    <property type="entry name" value="DOMAIN PROTEIN, PUTATIVE (AFU_ORTHOLOGUE AFUA_1G09870)-RELATED"/>
    <property type="match status" value="1"/>
</dbReference>
<dbReference type="InterPro" id="IPR051248">
    <property type="entry name" value="UPF0507/Ank_repeat_27"/>
</dbReference>
<feature type="compositionally biased region" description="Basic and acidic residues" evidence="1">
    <location>
        <begin position="130"/>
        <end position="144"/>
    </location>
</feature>
<evidence type="ECO:0000259" key="2">
    <source>
        <dbReference type="PROSITE" id="PS51205"/>
    </source>
</evidence>
<dbReference type="Pfam" id="PF02204">
    <property type="entry name" value="VPS9"/>
    <property type="match status" value="1"/>
</dbReference>
<dbReference type="GO" id="GO:0045022">
    <property type="term" value="P:early endosome to late endosome transport"/>
    <property type="evidence" value="ECO:0007669"/>
    <property type="project" value="TreeGrafter"/>
</dbReference>
<reference evidence="3" key="1">
    <citation type="submission" date="2022-10" db="EMBL/GenBank/DDBJ databases">
        <title>Novel sulphate-reducing endosymbionts in the free-living metamonad Anaeramoeba.</title>
        <authorList>
            <person name="Jerlstrom-Hultqvist J."/>
            <person name="Cepicka I."/>
            <person name="Gallot-Lavallee L."/>
            <person name="Salas-Leiva D."/>
            <person name="Curtis B.A."/>
            <person name="Zahonova K."/>
            <person name="Pipaliya S."/>
            <person name="Dacks J."/>
            <person name="Roger A.J."/>
        </authorList>
    </citation>
    <scope>NUCLEOTIDE SEQUENCE</scope>
    <source>
        <strain evidence="3">BMAN</strain>
    </source>
</reference>
<evidence type="ECO:0000313" key="4">
    <source>
        <dbReference type="Proteomes" id="UP001149090"/>
    </source>
</evidence>
<dbReference type="Proteomes" id="UP001149090">
    <property type="component" value="Unassembled WGS sequence"/>
</dbReference>
<feature type="region of interest" description="Disordered" evidence="1">
    <location>
        <begin position="130"/>
        <end position="157"/>
    </location>
</feature>
<dbReference type="OrthoDB" id="411646at2759"/>
<dbReference type="GO" id="GO:0005769">
    <property type="term" value="C:early endosome"/>
    <property type="evidence" value="ECO:0007669"/>
    <property type="project" value="TreeGrafter"/>
</dbReference>
<dbReference type="AlphaFoldDB" id="A0A9Q0RGS9"/>
<dbReference type="InterPro" id="IPR037191">
    <property type="entry name" value="VPS9_dom_sf"/>
</dbReference>
<accession>A0A9Q0RGS9</accession>
<name>A0A9Q0RGS9_ANAIG</name>
<feature type="compositionally biased region" description="Basic and acidic residues" evidence="1">
    <location>
        <begin position="445"/>
        <end position="459"/>
    </location>
</feature>